<keyword evidence="12" id="KW-1185">Reference proteome</keyword>
<proteinExistence type="inferred from homology"/>
<evidence type="ECO:0000256" key="2">
    <source>
        <dbReference type="ARBA" id="ARBA00005417"/>
    </source>
</evidence>
<comment type="caution">
    <text evidence="11">The sequence shown here is derived from an EMBL/GenBank/DDBJ whole genome shotgun (WGS) entry which is preliminary data.</text>
</comment>
<organism evidence="11 12">
    <name type="scientific">Jiangella mangrovi</name>
    <dbReference type="NCBI Taxonomy" id="1524084"/>
    <lineage>
        <taxon>Bacteria</taxon>
        <taxon>Bacillati</taxon>
        <taxon>Actinomycetota</taxon>
        <taxon>Actinomycetes</taxon>
        <taxon>Jiangellales</taxon>
        <taxon>Jiangellaceae</taxon>
        <taxon>Jiangella</taxon>
    </lineage>
</organism>
<dbReference type="CDD" id="cd03257">
    <property type="entry name" value="ABC_NikE_OppD_transporters"/>
    <property type="match status" value="1"/>
</dbReference>
<evidence type="ECO:0000259" key="10">
    <source>
        <dbReference type="PROSITE" id="PS50893"/>
    </source>
</evidence>
<dbReference type="RefSeq" id="WP_184823758.1">
    <property type="nucleotide sequence ID" value="NZ_JACHMM010000001.1"/>
</dbReference>
<dbReference type="InterPro" id="IPR003439">
    <property type="entry name" value="ABC_transporter-like_ATP-bd"/>
</dbReference>
<keyword evidence="8" id="KW-1278">Translocase</keyword>
<dbReference type="InterPro" id="IPR003593">
    <property type="entry name" value="AAA+_ATPase"/>
</dbReference>
<evidence type="ECO:0000256" key="4">
    <source>
        <dbReference type="ARBA" id="ARBA00022475"/>
    </source>
</evidence>
<evidence type="ECO:0000256" key="6">
    <source>
        <dbReference type="ARBA" id="ARBA00022741"/>
    </source>
</evidence>
<dbReference type="GO" id="GO:0016887">
    <property type="term" value="F:ATP hydrolysis activity"/>
    <property type="evidence" value="ECO:0007669"/>
    <property type="project" value="InterPro"/>
</dbReference>
<evidence type="ECO:0000256" key="1">
    <source>
        <dbReference type="ARBA" id="ARBA00004202"/>
    </source>
</evidence>
<evidence type="ECO:0000256" key="8">
    <source>
        <dbReference type="ARBA" id="ARBA00022967"/>
    </source>
</evidence>
<evidence type="ECO:0000256" key="5">
    <source>
        <dbReference type="ARBA" id="ARBA00022519"/>
    </source>
</evidence>
<keyword evidence="7 11" id="KW-0067">ATP-binding</keyword>
<evidence type="ECO:0000256" key="9">
    <source>
        <dbReference type="ARBA" id="ARBA00023136"/>
    </source>
</evidence>
<comment type="subcellular location">
    <subcellularLocation>
        <location evidence="1">Cell membrane</location>
        <topology evidence="1">Peripheral membrane protein</topology>
    </subcellularLocation>
</comment>
<comment type="similarity">
    <text evidence="2">Belongs to the ABC transporter superfamily.</text>
</comment>
<dbReference type="PANTHER" id="PTHR43297:SF14">
    <property type="entry name" value="ATPASE AAA-TYPE CORE DOMAIN-CONTAINING PROTEIN"/>
    <property type="match status" value="1"/>
</dbReference>
<dbReference type="Pfam" id="PF08352">
    <property type="entry name" value="oligo_HPY"/>
    <property type="match status" value="1"/>
</dbReference>
<evidence type="ECO:0000256" key="3">
    <source>
        <dbReference type="ARBA" id="ARBA00022448"/>
    </source>
</evidence>
<dbReference type="NCBIfam" id="TIGR01727">
    <property type="entry name" value="oligo_HPY"/>
    <property type="match status" value="1"/>
</dbReference>
<evidence type="ECO:0000256" key="7">
    <source>
        <dbReference type="ARBA" id="ARBA00022840"/>
    </source>
</evidence>
<keyword evidence="6" id="KW-0547">Nucleotide-binding</keyword>
<dbReference type="InterPro" id="IPR050388">
    <property type="entry name" value="ABC_Ni/Peptide_Import"/>
</dbReference>
<feature type="domain" description="ABC transporter" evidence="10">
    <location>
        <begin position="13"/>
        <end position="261"/>
    </location>
</feature>
<evidence type="ECO:0000313" key="12">
    <source>
        <dbReference type="Proteomes" id="UP000542813"/>
    </source>
</evidence>
<keyword evidence="9" id="KW-0472">Membrane</keyword>
<gene>
    <name evidence="11" type="ORF">HD601_003409</name>
</gene>
<keyword evidence="4" id="KW-1003">Cell membrane</keyword>
<dbReference type="Gene3D" id="3.40.50.300">
    <property type="entry name" value="P-loop containing nucleotide triphosphate hydrolases"/>
    <property type="match status" value="1"/>
</dbReference>
<keyword evidence="3" id="KW-0813">Transport</keyword>
<dbReference type="InterPro" id="IPR027417">
    <property type="entry name" value="P-loop_NTPase"/>
</dbReference>
<accession>A0A7W9LM63</accession>
<protein>
    <submittedName>
        <fullName evidence="11">Oligopeptide/dipeptide ABC transporter ATP-binding protein</fullName>
    </submittedName>
</protein>
<sequence>MPARHTPTPRLSVDGLSVTYRGSRPNPAVTGVSFSIGVGESLAIVGESGSGKSSVARSLGGLLQGKADVSWESMAIDDTRFVPGDVEAGVGGVAGRLLSYVFQEPKAYLNPSLRIGGQLCEILGIHLKLGRREAEREAVELLDHVGIPDAARRMNDYPHQLSGGLAQRVAIAMAIAPRPAVLVADEPTSSLDVTVAARVVALLRRLQRDRGMALLHITHNLYLAARSSDRVAVMYAGEFVEVGTAADVLRNGAMPYTRGLLAAAPAADGRTRMRPIPGSPPDMREPSTGCRFAPRCAHVHAGCAHDVGLRTVADGHHVRCTLVEG</sequence>
<dbReference type="PROSITE" id="PS50893">
    <property type="entry name" value="ABC_TRANSPORTER_2"/>
    <property type="match status" value="1"/>
</dbReference>
<dbReference type="SMART" id="SM00382">
    <property type="entry name" value="AAA"/>
    <property type="match status" value="1"/>
</dbReference>
<dbReference type="SUPFAM" id="SSF52540">
    <property type="entry name" value="P-loop containing nucleoside triphosphate hydrolases"/>
    <property type="match status" value="1"/>
</dbReference>
<dbReference type="Pfam" id="PF00005">
    <property type="entry name" value="ABC_tran"/>
    <property type="match status" value="1"/>
</dbReference>
<dbReference type="AlphaFoldDB" id="A0A7W9LM63"/>
<dbReference type="Proteomes" id="UP000542813">
    <property type="component" value="Unassembled WGS sequence"/>
</dbReference>
<dbReference type="PANTHER" id="PTHR43297">
    <property type="entry name" value="OLIGOPEPTIDE TRANSPORT ATP-BINDING PROTEIN APPD"/>
    <property type="match status" value="1"/>
</dbReference>
<dbReference type="EMBL" id="JACHMM010000001">
    <property type="protein sequence ID" value="MBB5788834.1"/>
    <property type="molecule type" value="Genomic_DNA"/>
</dbReference>
<evidence type="ECO:0000313" key="11">
    <source>
        <dbReference type="EMBL" id="MBB5788834.1"/>
    </source>
</evidence>
<keyword evidence="5" id="KW-0997">Cell inner membrane</keyword>
<reference evidence="11 12" key="1">
    <citation type="submission" date="2020-08" db="EMBL/GenBank/DDBJ databases">
        <title>Sequencing the genomes of 1000 actinobacteria strains.</title>
        <authorList>
            <person name="Klenk H.-P."/>
        </authorList>
    </citation>
    <scope>NUCLEOTIDE SEQUENCE [LARGE SCALE GENOMIC DNA]</scope>
    <source>
        <strain evidence="11 12">DSM 102122</strain>
    </source>
</reference>
<dbReference type="GO" id="GO:0005524">
    <property type="term" value="F:ATP binding"/>
    <property type="evidence" value="ECO:0007669"/>
    <property type="project" value="UniProtKB-KW"/>
</dbReference>
<dbReference type="InterPro" id="IPR013563">
    <property type="entry name" value="Oligopep_ABC_C"/>
</dbReference>
<name>A0A7W9LM63_9ACTN</name>
<dbReference type="GO" id="GO:0005886">
    <property type="term" value="C:plasma membrane"/>
    <property type="evidence" value="ECO:0007669"/>
    <property type="project" value="UniProtKB-SubCell"/>
</dbReference>
<dbReference type="GO" id="GO:0015833">
    <property type="term" value="P:peptide transport"/>
    <property type="evidence" value="ECO:0007669"/>
    <property type="project" value="InterPro"/>
</dbReference>